<keyword evidence="2" id="KW-0732">Signal</keyword>
<feature type="chain" id="PRO_5044874350" evidence="2">
    <location>
        <begin position="18"/>
        <end position="67"/>
    </location>
</feature>
<protein>
    <submittedName>
        <fullName evidence="3">Uncharacterized protein</fullName>
    </submittedName>
</protein>
<feature type="region of interest" description="Disordered" evidence="1">
    <location>
        <begin position="45"/>
        <end position="67"/>
    </location>
</feature>
<accession>A0ABD3VRC5</accession>
<gene>
    <name evidence="3" type="ORF">ACJMK2_005847</name>
</gene>
<organism evidence="3 4">
    <name type="scientific">Sinanodonta woodiana</name>
    <name type="common">Chinese pond mussel</name>
    <name type="synonym">Anodonta woodiana</name>
    <dbReference type="NCBI Taxonomy" id="1069815"/>
    <lineage>
        <taxon>Eukaryota</taxon>
        <taxon>Metazoa</taxon>
        <taxon>Spiralia</taxon>
        <taxon>Lophotrochozoa</taxon>
        <taxon>Mollusca</taxon>
        <taxon>Bivalvia</taxon>
        <taxon>Autobranchia</taxon>
        <taxon>Heteroconchia</taxon>
        <taxon>Palaeoheterodonta</taxon>
        <taxon>Unionida</taxon>
        <taxon>Unionoidea</taxon>
        <taxon>Unionidae</taxon>
        <taxon>Unioninae</taxon>
        <taxon>Sinanodonta</taxon>
    </lineage>
</organism>
<evidence type="ECO:0000313" key="4">
    <source>
        <dbReference type="Proteomes" id="UP001634394"/>
    </source>
</evidence>
<feature type="signal peptide" evidence="2">
    <location>
        <begin position="1"/>
        <end position="17"/>
    </location>
</feature>
<keyword evidence="4" id="KW-1185">Reference proteome</keyword>
<dbReference type="AlphaFoldDB" id="A0ABD3VRC5"/>
<evidence type="ECO:0000313" key="3">
    <source>
        <dbReference type="EMBL" id="KAL3864141.1"/>
    </source>
</evidence>
<name>A0ABD3VRC5_SINWO</name>
<evidence type="ECO:0000256" key="1">
    <source>
        <dbReference type="SAM" id="MobiDB-lite"/>
    </source>
</evidence>
<proteinExistence type="predicted"/>
<comment type="caution">
    <text evidence="3">The sequence shown here is derived from an EMBL/GenBank/DDBJ whole genome shotgun (WGS) entry which is preliminary data.</text>
</comment>
<sequence length="67" mass="7378">MKTVAVMLLLLFAMAIATPNFHGGYSHGNGGYSRGGYSHGRPGYSGYSRRGYSGHRRHGYSGYSRQY</sequence>
<evidence type="ECO:0000256" key="2">
    <source>
        <dbReference type="SAM" id="SignalP"/>
    </source>
</evidence>
<dbReference type="EMBL" id="JBJQND010000010">
    <property type="protein sequence ID" value="KAL3864141.1"/>
    <property type="molecule type" value="Genomic_DNA"/>
</dbReference>
<reference evidence="3 4" key="1">
    <citation type="submission" date="2024-11" db="EMBL/GenBank/DDBJ databases">
        <title>Chromosome-level genome assembly of the freshwater bivalve Anodonta woodiana.</title>
        <authorList>
            <person name="Chen X."/>
        </authorList>
    </citation>
    <scope>NUCLEOTIDE SEQUENCE [LARGE SCALE GENOMIC DNA]</scope>
    <source>
        <strain evidence="3">MN2024</strain>
        <tissue evidence="3">Gills</tissue>
    </source>
</reference>
<dbReference type="Proteomes" id="UP001634394">
    <property type="component" value="Unassembled WGS sequence"/>
</dbReference>